<feature type="non-terminal residue" evidence="1">
    <location>
        <position position="1"/>
    </location>
</feature>
<evidence type="ECO:0000313" key="1">
    <source>
        <dbReference type="EMBL" id="GFD57074.1"/>
    </source>
</evidence>
<comment type="caution">
    <text evidence="1">The sequence shown here is derived from an EMBL/GenBank/DDBJ whole genome shotgun (WGS) entry which is preliminary data.</text>
</comment>
<reference evidence="1" key="1">
    <citation type="journal article" date="2019" name="Sci. Rep.">
        <title>Draft genome of Tanacetum cinerariifolium, the natural source of mosquito coil.</title>
        <authorList>
            <person name="Yamashiro T."/>
            <person name="Shiraishi A."/>
            <person name="Satake H."/>
            <person name="Nakayama K."/>
        </authorList>
    </citation>
    <scope>NUCLEOTIDE SEQUENCE</scope>
</reference>
<gene>
    <name evidence="1" type="ORF">Tci_929043</name>
</gene>
<sequence length="88" mass="9992">ADAHAGVNMHALAFDHQRQLEALVQFVQQRDDLLRVLHVLEEDHELVAAEPRDVAVRLADRTEQLGHRDQYLVAEAVAMLIVHLLEVI</sequence>
<organism evidence="1">
    <name type="scientific">Tanacetum cinerariifolium</name>
    <name type="common">Dalmatian daisy</name>
    <name type="synonym">Chrysanthemum cinerariifolium</name>
    <dbReference type="NCBI Taxonomy" id="118510"/>
    <lineage>
        <taxon>Eukaryota</taxon>
        <taxon>Viridiplantae</taxon>
        <taxon>Streptophyta</taxon>
        <taxon>Embryophyta</taxon>
        <taxon>Tracheophyta</taxon>
        <taxon>Spermatophyta</taxon>
        <taxon>Magnoliopsida</taxon>
        <taxon>eudicotyledons</taxon>
        <taxon>Gunneridae</taxon>
        <taxon>Pentapetalae</taxon>
        <taxon>asterids</taxon>
        <taxon>campanulids</taxon>
        <taxon>Asterales</taxon>
        <taxon>Asteraceae</taxon>
        <taxon>Asteroideae</taxon>
        <taxon>Anthemideae</taxon>
        <taxon>Anthemidinae</taxon>
        <taxon>Tanacetum</taxon>
    </lineage>
</organism>
<accession>A0A699XKQ1</accession>
<feature type="non-terminal residue" evidence="1">
    <location>
        <position position="88"/>
    </location>
</feature>
<protein>
    <submittedName>
        <fullName evidence="1">Uncharacterized protein</fullName>
    </submittedName>
</protein>
<proteinExistence type="predicted"/>
<dbReference type="AlphaFoldDB" id="A0A699XKQ1"/>
<name>A0A699XKQ1_TANCI</name>
<dbReference type="EMBL" id="BKCJ011836643">
    <property type="protein sequence ID" value="GFD57074.1"/>
    <property type="molecule type" value="Genomic_DNA"/>
</dbReference>